<keyword evidence="2" id="KW-0479">Metal-binding</keyword>
<comment type="subcellular location">
    <subcellularLocation>
        <location evidence="1">Nucleus</location>
    </subcellularLocation>
</comment>
<sequence>MKFCLSCSKFDNRHTAANNYQKIQETAEDWDITSKIGVCLRDNAANVKAAFNEPGCDYESVGCLNHSLQLVIKKELFSMETVESLVEKCRKLCTHASHSNVFYTELYKQQESQMGNKDRLGLKNDVATRWNSTFYMLERILHLKPAIAGTLLKLPSSGIEFSRITRYIYEKVVTILGIFEEATKLLSGSESCISSCIPIVTTIIQSLETTTGDDDIITMQQAMKTAMENRFLNMEKTEHYSIATLLDPRFKHYFFRSQDACHAAKKSILTQLDSLLPSLNEPKPISKGTSLTGFSNLMKNIIAQSQATTNQSSNSRLTKEVLNDYLDSQISSDCLDFWKIYEKNSSGGVKLALAKIAKKFLTPSPTSTDVERLFSTAGDILTNERNRLLPENLEKLLFCRENLPNVNFRY</sequence>
<evidence type="ECO:0000256" key="1">
    <source>
        <dbReference type="ARBA" id="ARBA00004123"/>
    </source>
</evidence>
<name>A0ABM4C0A9_HYDVU</name>
<evidence type="ECO:0000256" key="5">
    <source>
        <dbReference type="ARBA" id="ARBA00023242"/>
    </source>
</evidence>
<evidence type="ECO:0000256" key="2">
    <source>
        <dbReference type="ARBA" id="ARBA00022723"/>
    </source>
</evidence>
<dbReference type="RefSeq" id="XP_065654954.1">
    <property type="nucleotide sequence ID" value="XM_065798882.1"/>
</dbReference>
<gene>
    <name evidence="9" type="primary">LOC136081557</name>
    <name evidence="8" type="synonym">LOC136081556</name>
</gene>
<keyword evidence="5" id="KW-0539">Nucleus</keyword>
<dbReference type="PANTHER" id="PTHR46481">
    <property type="entry name" value="ZINC FINGER BED DOMAIN-CONTAINING PROTEIN 4"/>
    <property type="match status" value="1"/>
</dbReference>
<dbReference type="Pfam" id="PF05699">
    <property type="entry name" value="Dimer_Tnp_hAT"/>
    <property type="match status" value="1"/>
</dbReference>
<feature type="domain" description="HAT C-terminal dimerisation" evidence="6">
    <location>
        <begin position="330"/>
        <end position="403"/>
    </location>
</feature>
<evidence type="ECO:0000256" key="3">
    <source>
        <dbReference type="ARBA" id="ARBA00022771"/>
    </source>
</evidence>
<keyword evidence="4" id="KW-0862">Zinc</keyword>
<dbReference type="SUPFAM" id="SSF53098">
    <property type="entry name" value="Ribonuclease H-like"/>
    <property type="match status" value="1"/>
</dbReference>
<organism evidence="7 9">
    <name type="scientific">Hydra vulgaris</name>
    <name type="common">Hydra</name>
    <name type="synonym">Hydra attenuata</name>
    <dbReference type="NCBI Taxonomy" id="6087"/>
    <lineage>
        <taxon>Eukaryota</taxon>
        <taxon>Metazoa</taxon>
        <taxon>Cnidaria</taxon>
        <taxon>Hydrozoa</taxon>
        <taxon>Hydroidolina</taxon>
        <taxon>Anthoathecata</taxon>
        <taxon>Aplanulata</taxon>
        <taxon>Hydridae</taxon>
        <taxon>Hydra</taxon>
    </lineage>
</organism>
<dbReference type="Proteomes" id="UP001652625">
    <property type="component" value="Chromosome 06"/>
</dbReference>
<evidence type="ECO:0000313" key="9">
    <source>
        <dbReference type="RefSeq" id="XP_065654955.1"/>
    </source>
</evidence>
<dbReference type="InterPro" id="IPR052035">
    <property type="entry name" value="ZnF_BED_domain_contain"/>
</dbReference>
<keyword evidence="7" id="KW-1185">Reference proteome</keyword>
<dbReference type="GeneID" id="136081557"/>
<dbReference type="PANTHER" id="PTHR46481:SF10">
    <property type="entry name" value="ZINC FINGER BED DOMAIN-CONTAINING PROTEIN 39"/>
    <property type="match status" value="1"/>
</dbReference>
<evidence type="ECO:0000256" key="4">
    <source>
        <dbReference type="ARBA" id="ARBA00022833"/>
    </source>
</evidence>
<dbReference type="InterPro" id="IPR008906">
    <property type="entry name" value="HATC_C_dom"/>
</dbReference>
<keyword evidence="3" id="KW-0863">Zinc-finger</keyword>
<evidence type="ECO:0000313" key="8">
    <source>
        <dbReference type="RefSeq" id="XP_065654954.1"/>
    </source>
</evidence>
<evidence type="ECO:0000259" key="6">
    <source>
        <dbReference type="Pfam" id="PF05699"/>
    </source>
</evidence>
<accession>A0ABM4C0A9</accession>
<evidence type="ECO:0000313" key="7">
    <source>
        <dbReference type="Proteomes" id="UP001652625"/>
    </source>
</evidence>
<reference evidence="8 9" key="1">
    <citation type="submission" date="2025-05" db="UniProtKB">
        <authorList>
            <consortium name="RefSeq"/>
        </authorList>
    </citation>
    <scope>IDENTIFICATION</scope>
</reference>
<protein>
    <submittedName>
        <fullName evidence="8 9">Zinc finger BED domain-containing protein 4-like</fullName>
    </submittedName>
</protein>
<dbReference type="InterPro" id="IPR012337">
    <property type="entry name" value="RNaseH-like_sf"/>
</dbReference>
<proteinExistence type="predicted"/>
<dbReference type="RefSeq" id="XP_065654955.1">
    <property type="nucleotide sequence ID" value="XM_065798883.1"/>
</dbReference>